<comment type="caution">
    <text evidence="3">The sequence shown here is derived from an EMBL/GenBank/DDBJ whole genome shotgun (WGS) entry which is preliminary data.</text>
</comment>
<evidence type="ECO:0000313" key="3">
    <source>
        <dbReference type="EMBL" id="KAK9070575.1"/>
    </source>
</evidence>
<reference evidence="3 4" key="1">
    <citation type="submission" date="2024-04" db="EMBL/GenBank/DDBJ databases">
        <title>The reference genome of an endangered Asteraceae, Deinandra increscens subsp. villosa, native to the Central Coast of California.</title>
        <authorList>
            <person name="Guilliams M."/>
            <person name="Hasenstab-Lehman K."/>
            <person name="Meyer R."/>
            <person name="Mcevoy S."/>
        </authorList>
    </citation>
    <scope>NUCLEOTIDE SEQUENCE [LARGE SCALE GENOMIC DNA]</scope>
    <source>
        <tissue evidence="3">Leaf</tissue>
    </source>
</reference>
<feature type="region of interest" description="Disordered" evidence="1">
    <location>
        <begin position="319"/>
        <end position="341"/>
    </location>
</feature>
<evidence type="ECO:0000313" key="4">
    <source>
        <dbReference type="Proteomes" id="UP001408789"/>
    </source>
</evidence>
<keyword evidence="2" id="KW-0732">Signal</keyword>
<evidence type="ECO:0008006" key="5">
    <source>
        <dbReference type="Google" id="ProtNLM"/>
    </source>
</evidence>
<evidence type="ECO:0000256" key="1">
    <source>
        <dbReference type="SAM" id="MobiDB-lite"/>
    </source>
</evidence>
<dbReference type="Proteomes" id="UP001408789">
    <property type="component" value="Unassembled WGS sequence"/>
</dbReference>
<feature type="compositionally biased region" description="Polar residues" evidence="1">
    <location>
        <begin position="399"/>
        <end position="408"/>
    </location>
</feature>
<dbReference type="PANTHER" id="PTHR33499">
    <property type="entry name" value="OS12G0282400 PROTEIN-RELATED"/>
    <property type="match status" value="1"/>
</dbReference>
<evidence type="ECO:0000256" key="2">
    <source>
        <dbReference type="SAM" id="SignalP"/>
    </source>
</evidence>
<feature type="region of interest" description="Disordered" evidence="1">
    <location>
        <begin position="18"/>
        <end position="58"/>
    </location>
</feature>
<name>A0AAP0H5E4_9ASTR</name>
<keyword evidence="4" id="KW-1185">Reference proteome</keyword>
<gene>
    <name evidence="3" type="ORF">SSX86_010977</name>
</gene>
<dbReference type="EMBL" id="JBCNJP010000012">
    <property type="protein sequence ID" value="KAK9070575.1"/>
    <property type="molecule type" value="Genomic_DNA"/>
</dbReference>
<dbReference type="PANTHER" id="PTHR33499:SF38">
    <property type="match status" value="1"/>
</dbReference>
<dbReference type="InterPro" id="IPR004252">
    <property type="entry name" value="Probable_transposase_24"/>
</dbReference>
<organism evidence="3 4">
    <name type="scientific">Deinandra increscens subsp. villosa</name>
    <dbReference type="NCBI Taxonomy" id="3103831"/>
    <lineage>
        <taxon>Eukaryota</taxon>
        <taxon>Viridiplantae</taxon>
        <taxon>Streptophyta</taxon>
        <taxon>Embryophyta</taxon>
        <taxon>Tracheophyta</taxon>
        <taxon>Spermatophyta</taxon>
        <taxon>Magnoliopsida</taxon>
        <taxon>eudicotyledons</taxon>
        <taxon>Gunneridae</taxon>
        <taxon>Pentapetalae</taxon>
        <taxon>asterids</taxon>
        <taxon>campanulids</taxon>
        <taxon>Asterales</taxon>
        <taxon>Asteraceae</taxon>
        <taxon>Asteroideae</taxon>
        <taxon>Heliantheae alliance</taxon>
        <taxon>Madieae</taxon>
        <taxon>Madiinae</taxon>
        <taxon>Deinandra</taxon>
    </lineage>
</organism>
<protein>
    <recommendedName>
        <fullName evidence="5">Transposase, Ptta/En/Spm, plant</fullName>
    </recommendedName>
</protein>
<dbReference type="Pfam" id="PF03004">
    <property type="entry name" value="Transposase_24"/>
    <property type="match status" value="1"/>
</dbReference>
<feature type="chain" id="PRO_5042972765" description="Transposase, Ptta/En/Spm, plant" evidence="2">
    <location>
        <begin position="18"/>
        <end position="415"/>
    </location>
</feature>
<sequence length="415" mass="47776">MWEIMLLVLMVMTRTRTEEDSVGPANQMHVEQPVDESIVDPPKRRGRGPNLNLSATRDLPKGSKLSLQMDDATKGFIGASATKFATECGIVIRSCCPMKFHKWDLVPKEVKDVMYEKLQVKFHLLRENKVFMEYVNTRLHLQWKRTRGTLSAHWKGNGGRTNPQLARSKMKSDCRNEEDWNHLCDYWELESTRKYNEQMEANRAKQVITCRGGSRSIANHVFHMTNQEDEMPPSPLEVYHKLHFKPSKSGWQNDDARIEYESIVQQKNEAMNKLISEDVEITSAMEHEIEKEAIKSVYAKTKTTKSAWEVGVGPVLRKKDNWMTSSGAEQSQPASSETENLKDQVVQLQEELKKNKEELDQNKEKLRQSDERYERFSRYMSTKFADFQSSISAPLGSEASGSDAQLNEFSDDDQV</sequence>
<feature type="region of interest" description="Disordered" evidence="1">
    <location>
        <begin position="393"/>
        <end position="415"/>
    </location>
</feature>
<accession>A0AAP0H5E4</accession>
<feature type="signal peptide" evidence="2">
    <location>
        <begin position="1"/>
        <end position="17"/>
    </location>
</feature>
<feature type="compositionally biased region" description="Polar residues" evidence="1">
    <location>
        <begin position="322"/>
        <end position="338"/>
    </location>
</feature>
<proteinExistence type="predicted"/>
<dbReference type="AlphaFoldDB" id="A0AAP0H5E4"/>